<evidence type="ECO:0000256" key="4">
    <source>
        <dbReference type="SAM" id="Phobius"/>
    </source>
</evidence>
<dbReference type="AlphaFoldDB" id="A0A5N1IUI6"/>
<protein>
    <submittedName>
        <fullName evidence="6">Glycosyltransferase</fullName>
    </submittedName>
</protein>
<proteinExistence type="inferred from homology"/>
<keyword evidence="7" id="KW-1185">Reference proteome</keyword>
<evidence type="ECO:0000256" key="1">
    <source>
        <dbReference type="ARBA" id="ARBA00006739"/>
    </source>
</evidence>
<dbReference type="SUPFAM" id="SSF53448">
    <property type="entry name" value="Nucleotide-diphospho-sugar transferases"/>
    <property type="match status" value="1"/>
</dbReference>
<organism evidence="6 7">
    <name type="scientific">Adhaeribacter soli</name>
    <dbReference type="NCBI Taxonomy" id="2607655"/>
    <lineage>
        <taxon>Bacteria</taxon>
        <taxon>Pseudomonadati</taxon>
        <taxon>Bacteroidota</taxon>
        <taxon>Cytophagia</taxon>
        <taxon>Cytophagales</taxon>
        <taxon>Hymenobacteraceae</taxon>
        <taxon>Adhaeribacter</taxon>
    </lineage>
</organism>
<feature type="domain" description="Glycosyltransferase 2-like" evidence="5">
    <location>
        <begin position="51"/>
        <end position="178"/>
    </location>
</feature>
<evidence type="ECO:0000256" key="3">
    <source>
        <dbReference type="ARBA" id="ARBA00022679"/>
    </source>
</evidence>
<dbReference type="InterPro" id="IPR001173">
    <property type="entry name" value="Glyco_trans_2-like"/>
</dbReference>
<feature type="transmembrane region" description="Helical" evidence="4">
    <location>
        <begin position="314"/>
        <end position="333"/>
    </location>
</feature>
<dbReference type="RefSeq" id="WP_150903768.1">
    <property type="nucleotide sequence ID" value="NZ_VTWT01000005.1"/>
</dbReference>
<comment type="similarity">
    <text evidence="1">Belongs to the glycosyltransferase 2 family.</text>
</comment>
<evidence type="ECO:0000313" key="6">
    <source>
        <dbReference type="EMBL" id="KAA9333601.1"/>
    </source>
</evidence>
<dbReference type="PANTHER" id="PTHR43630:SF1">
    <property type="entry name" value="POLY-BETA-1,6-N-ACETYL-D-GLUCOSAMINE SYNTHASE"/>
    <property type="match status" value="1"/>
</dbReference>
<keyword evidence="4" id="KW-0812">Transmembrane</keyword>
<dbReference type="Pfam" id="PF00535">
    <property type="entry name" value="Glycos_transf_2"/>
    <property type="match status" value="1"/>
</dbReference>
<dbReference type="Proteomes" id="UP000326570">
    <property type="component" value="Unassembled WGS sequence"/>
</dbReference>
<feature type="transmembrane region" description="Helical" evidence="4">
    <location>
        <begin position="345"/>
        <end position="369"/>
    </location>
</feature>
<dbReference type="Gene3D" id="3.90.550.10">
    <property type="entry name" value="Spore Coat Polysaccharide Biosynthesis Protein SpsA, Chain A"/>
    <property type="match status" value="1"/>
</dbReference>
<dbReference type="EMBL" id="VTWT01000005">
    <property type="protein sequence ID" value="KAA9333601.1"/>
    <property type="molecule type" value="Genomic_DNA"/>
</dbReference>
<feature type="transmembrane region" description="Helical" evidence="4">
    <location>
        <begin position="290"/>
        <end position="308"/>
    </location>
</feature>
<keyword evidence="2" id="KW-0328">Glycosyltransferase</keyword>
<evidence type="ECO:0000256" key="2">
    <source>
        <dbReference type="ARBA" id="ARBA00022676"/>
    </source>
</evidence>
<gene>
    <name evidence="6" type="ORF">F0P94_10125</name>
</gene>
<name>A0A5N1IUI6_9BACT</name>
<comment type="caution">
    <text evidence="6">The sequence shown here is derived from an EMBL/GenBank/DDBJ whole genome shotgun (WGS) entry which is preliminary data.</text>
</comment>
<keyword evidence="3 6" id="KW-0808">Transferase</keyword>
<dbReference type="InterPro" id="IPR029044">
    <property type="entry name" value="Nucleotide-diphossugar_trans"/>
</dbReference>
<sequence length="375" mass="43252">MLPLTFSLENILFLLLIITVLVQFFYGFYYFLSLALHKKHLPFETPGFPVSVIVCAHNEYENLMQLVPKLLKQEYPKFELILIDDRSKDETNGYMQQVTQYFPNTRLITIKNTPAGFNPKKYALSMGIKSASYDHLLLTDADCVPLSERWIAEMMKGYRAGADMVLGYGRYRKIQGFLGALIQYETLLSAMQYLSFAIKGKAYMGVGRNLSYTKTCFYRNKGFASHIRATGGDDDLFVQEAAENSKINVIIGIDGQTESQPKETWREWWRQKRRHLGAGKKYKWTDRLRIGTFILSNIFFYIVSVVLLAMQADLVWLGLIFGVRCLVIFSIYYQAASNLKERLSVVLIPILDIAFFVYYVLLSVSVLMFKKVTWK</sequence>
<evidence type="ECO:0000313" key="7">
    <source>
        <dbReference type="Proteomes" id="UP000326570"/>
    </source>
</evidence>
<feature type="transmembrane region" description="Helical" evidence="4">
    <location>
        <begin position="12"/>
        <end position="32"/>
    </location>
</feature>
<dbReference type="PANTHER" id="PTHR43630">
    <property type="entry name" value="POLY-BETA-1,6-N-ACETYL-D-GLUCOSAMINE SYNTHASE"/>
    <property type="match status" value="1"/>
</dbReference>
<dbReference type="GO" id="GO:0016757">
    <property type="term" value="F:glycosyltransferase activity"/>
    <property type="evidence" value="ECO:0007669"/>
    <property type="project" value="UniProtKB-KW"/>
</dbReference>
<keyword evidence="4" id="KW-1133">Transmembrane helix</keyword>
<accession>A0A5N1IUI6</accession>
<evidence type="ECO:0000259" key="5">
    <source>
        <dbReference type="Pfam" id="PF00535"/>
    </source>
</evidence>
<reference evidence="6 7" key="1">
    <citation type="submission" date="2019-09" db="EMBL/GenBank/DDBJ databases">
        <title>Genome sequence of Adhaeribacter sp. M2.</title>
        <authorList>
            <person name="Srinivasan S."/>
        </authorList>
    </citation>
    <scope>NUCLEOTIDE SEQUENCE [LARGE SCALE GENOMIC DNA]</scope>
    <source>
        <strain evidence="6 7">M2</strain>
    </source>
</reference>
<keyword evidence="4" id="KW-0472">Membrane</keyword>